<evidence type="ECO:0000259" key="10">
    <source>
        <dbReference type="Pfam" id="PF08245"/>
    </source>
</evidence>
<evidence type="ECO:0000256" key="1">
    <source>
        <dbReference type="ARBA" id="ARBA00004496"/>
    </source>
</evidence>
<evidence type="ECO:0000256" key="2">
    <source>
        <dbReference type="ARBA" id="ARBA00004752"/>
    </source>
</evidence>
<evidence type="ECO:0000313" key="14">
    <source>
        <dbReference type="Proteomes" id="UP000480556"/>
    </source>
</evidence>
<dbReference type="GO" id="GO:0008360">
    <property type="term" value="P:regulation of cell shape"/>
    <property type="evidence" value="ECO:0007669"/>
    <property type="project" value="UniProtKB-KW"/>
</dbReference>
<comment type="subcellular location">
    <subcellularLocation>
        <location evidence="1 7 8">Cytoplasm</location>
    </subcellularLocation>
</comment>
<organism evidence="11 14">
    <name type="scientific">Acinetobacter wanghuae</name>
    <dbReference type="NCBI Taxonomy" id="2662362"/>
    <lineage>
        <taxon>Bacteria</taxon>
        <taxon>Pseudomonadati</taxon>
        <taxon>Pseudomonadota</taxon>
        <taxon>Gammaproteobacteria</taxon>
        <taxon>Moraxellales</taxon>
        <taxon>Moraxellaceae</taxon>
        <taxon>Acinetobacter</taxon>
    </lineage>
</organism>
<evidence type="ECO:0000256" key="8">
    <source>
        <dbReference type="RuleBase" id="RU003664"/>
    </source>
</evidence>
<dbReference type="Gene3D" id="3.40.50.720">
    <property type="entry name" value="NAD(P)-binding Rossmann-like Domain"/>
    <property type="match status" value="1"/>
</dbReference>
<keyword evidence="7 8" id="KW-0961">Cell wall biogenesis/degradation</keyword>
<dbReference type="HAMAP" id="MF_00639">
    <property type="entry name" value="MurD"/>
    <property type="match status" value="1"/>
</dbReference>
<dbReference type="Gene3D" id="3.40.1190.10">
    <property type="entry name" value="Mur-like, catalytic domain"/>
    <property type="match status" value="1"/>
</dbReference>
<dbReference type="RefSeq" id="WP_153372953.1">
    <property type="nucleotide sequence ID" value="NZ_CP045650.1"/>
</dbReference>
<evidence type="ECO:0000259" key="9">
    <source>
        <dbReference type="Pfam" id="PF02875"/>
    </source>
</evidence>
<feature type="binding site" evidence="7">
    <location>
        <begin position="112"/>
        <end position="118"/>
    </location>
    <ligand>
        <name>ATP</name>
        <dbReference type="ChEBI" id="CHEBI:30616"/>
    </ligand>
</feature>
<evidence type="ECO:0000256" key="4">
    <source>
        <dbReference type="ARBA" id="ARBA00022598"/>
    </source>
</evidence>
<dbReference type="Gene3D" id="3.90.190.20">
    <property type="entry name" value="Mur ligase, C-terminal domain"/>
    <property type="match status" value="1"/>
</dbReference>
<dbReference type="InterPro" id="IPR005762">
    <property type="entry name" value="MurD"/>
</dbReference>
<dbReference type="Proteomes" id="UP000327478">
    <property type="component" value="Chromosome"/>
</dbReference>
<evidence type="ECO:0000256" key="3">
    <source>
        <dbReference type="ARBA" id="ARBA00022490"/>
    </source>
</evidence>
<evidence type="ECO:0000256" key="7">
    <source>
        <dbReference type="HAMAP-Rule" id="MF_00639"/>
    </source>
</evidence>
<name>A0A5Q0P4F3_9GAMM</name>
<dbReference type="EMBL" id="WITK01000012">
    <property type="protein sequence ID" value="MQW92350.1"/>
    <property type="molecule type" value="Genomic_DNA"/>
</dbReference>
<dbReference type="PANTHER" id="PTHR43692:SF1">
    <property type="entry name" value="UDP-N-ACETYLMURAMOYLALANINE--D-GLUTAMATE LIGASE"/>
    <property type="match status" value="1"/>
</dbReference>
<dbReference type="Pfam" id="PF02875">
    <property type="entry name" value="Mur_ligase_C"/>
    <property type="match status" value="1"/>
</dbReference>
<dbReference type="GO" id="GO:0009252">
    <property type="term" value="P:peptidoglycan biosynthetic process"/>
    <property type="evidence" value="ECO:0007669"/>
    <property type="project" value="UniProtKB-UniRule"/>
</dbReference>
<sequence>MLIQRGGLKVVAGLGISGVAAVNFLHEKGYRVAVTDSRATPPGHDKIPTEVQTSFGQLDAALLLSAEEIIISPGLDPKTAEIQAAIDKGIPVVSEIQILRRATDKPIVGITGSNAKSTVTTLMGLMAVDAGKKVAVGGNLGRPALDLTKDDPELYILELSSFQLETTSNLQAEVAVVLNMSEDHLDRHGDMMGYHTAKHRIFQGVKKVVYNRDDSLTRPLVPDATPMQSFGLNAPDMNQYGILKDTDGTIWLARGRERLLKSADMYIQGTHNVANALACLALGEAIGLPLERMLETLKTFKGLEHRCEFVKEVAGVRYYNDSKGTNIGATLAALDGLGMAIEAKGAKVAIILGGQGKGQDFKALRDSLSKYAKVAVLIGEDRPMIEAAIEGTTQLIHAETLEQAVALCQQHTEANDVVLLSPACASFDMFSGYPERGHKFVAYVNELN</sequence>
<evidence type="ECO:0000313" key="12">
    <source>
        <dbReference type="EMBL" id="QGA12067.1"/>
    </source>
</evidence>
<keyword evidence="4 7" id="KW-0436">Ligase</keyword>
<keyword evidence="13" id="KW-1185">Reference proteome</keyword>
<keyword evidence="5 7" id="KW-0547">Nucleotide-binding</keyword>
<dbReference type="GO" id="GO:0051301">
    <property type="term" value="P:cell division"/>
    <property type="evidence" value="ECO:0007669"/>
    <property type="project" value="UniProtKB-KW"/>
</dbReference>
<reference evidence="13 14" key="1">
    <citation type="submission" date="2019-10" db="EMBL/GenBank/DDBJ databases">
        <authorList>
            <person name="Dong K."/>
        </authorList>
    </citation>
    <scope>NUCLEOTIDE SEQUENCE [LARGE SCALE GENOMIC DNA]</scope>
    <source>
        <strain evidence="13">dk386</strain>
        <strain evidence="12">Dk386</strain>
        <strain evidence="14">dk771</strain>
        <strain evidence="11">Dk771</strain>
    </source>
</reference>
<keyword evidence="7 8" id="KW-0133">Cell shape</keyword>
<dbReference type="Pfam" id="PF21799">
    <property type="entry name" value="MurD-like_N"/>
    <property type="match status" value="1"/>
</dbReference>
<keyword evidence="7 8" id="KW-0573">Peptidoglycan synthesis</keyword>
<evidence type="ECO:0000313" key="11">
    <source>
        <dbReference type="EMBL" id="MQW92350.1"/>
    </source>
</evidence>
<comment type="function">
    <text evidence="7 8">Cell wall formation. Catalyzes the addition of glutamate to the nucleotide precursor UDP-N-acetylmuramoyl-L-alanine (UMA).</text>
</comment>
<evidence type="ECO:0000256" key="5">
    <source>
        <dbReference type="ARBA" id="ARBA00022741"/>
    </source>
</evidence>
<dbReference type="InterPro" id="IPR036615">
    <property type="entry name" value="Mur_ligase_C_dom_sf"/>
</dbReference>
<keyword evidence="6 7" id="KW-0067">ATP-binding</keyword>
<feature type="domain" description="Mur ligase C-terminal" evidence="9">
    <location>
        <begin position="305"/>
        <end position="424"/>
    </location>
</feature>
<dbReference type="NCBIfam" id="TIGR01087">
    <property type="entry name" value="murD"/>
    <property type="match status" value="1"/>
</dbReference>
<evidence type="ECO:0000313" key="13">
    <source>
        <dbReference type="Proteomes" id="UP000327478"/>
    </source>
</evidence>
<dbReference type="InterPro" id="IPR013221">
    <property type="entry name" value="Mur_ligase_cen"/>
</dbReference>
<dbReference type="GO" id="GO:0008764">
    <property type="term" value="F:UDP-N-acetylmuramoylalanine-D-glutamate ligase activity"/>
    <property type="evidence" value="ECO:0007669"/>
    <property type="project" value="UniProtKB-UniRule"/>
</dbReference>
<dbReference type="SUPFAM" id="SSF51984">
    <property type="entry name" value="MurCD N-terminal domain"/>
    <property type="match status" value="1"/>
</dbReference>
<dbReference type="GO" id="GO:0005737">
    <property type="term" value="C:cytoplasm"/>
    <property type="evidence" value="ECO:0007669"/>
    <property type="project" value="UniProtKB-SubCell"/>
</dbReference>
<comment type="catalytic activity">
    <reaction evidence="7 8">
        <text>UDP-N-acetyl-alpha-D-muramoyl-L-alanine + D-glutamate + ATP = UDP-N-acetyl-alpha-D-muramoyl-L-alanyl-D-glutamate + ADP + phosphate + H(+)</text>
        <dbReference type="Rhea" id="RHEA:16429"/>
        <dbReference type="ChEBI" id="CHEBI:15378"/>
        <dbReference type="ChEBI" id="CHEBI:29986"/>
        <dbReference type="ChEBI" id="CHEBI:30616"/>
        <dbReference type="ChEBI" id="CHEBI:43474"/>
        <dbReference type="ChEBI" id="CHEBI:83898"/>
        <dbReference type="ChEBI" id="CHEBI:83900"/>
        <dbReference type="ChEBI" id="CHEBI:456216"/>
        <dbReference type="EC" id="6.3.2.9"/>
    </reaction>
</comment>
<feature type="domain" description="Mur ligase central" evidence="10">
    <location>
        <begin position="110"/>
        <end position="282"/>
    </location>
</feature>
<proteinExistence type="inferred from homology"/>
<dbReference type="Proteomes" id="UP000480556">
    <property type="component" value="Unassembled WGS sequence"/>
</dbReference>
<dbReference type="EMBL" id="CP045650">
    <property type="protein sequence ID" value="QGA12067.1"/>
    <property type="molecule type" value="Genomic_DNA"/>
</dbReference>
<dbReference type="GO" id="GO:0071555">
    <property type="term" value="P:cell wall organization"/>
    <property type="evidence" value="ECO:0007669"/>
    <property type="project" value="UniProtKB-KW"/>
</dbReference>
<accession>A0A5Q0P4F3</accession>
<comment type="similarity">
    <text evidence="7">Belongs to the MurCDEF family.</text>
</comment>
<dbReference type="InterPro" id="IPR004101">
    <property type="entry name" value="Mur_ligase_C"/>
</dbReference>
<comment type="pathway">
    <text evidence="2 7 8">Cell wall biogenesis; peptidoglycan biosynthesis.</text>
</comment>
<gene>
    <name evidence="7" type="primary">murD</name>
    <name evidence="12" type="ORF">GFH30_12140</name>
    <name evidence="11" type="ORF">GHJ48_08085</name>
</gene>
<dbReference type="AlphaFoldDB" id="A0A5Q0P4F3"/>
<dbReference type="InterPro" id="IPR036565">
    <property type="entry name" value="Mur-like_cat_sf"/>
</dbReference>
<evidence type="ECO:0000256" key="6">
    <source>
        <dbReference type="ARBA" id="ARBA00022840"/>
    </source>
</evidence>
<keyword evidence="7 8" id="KW-0131">Cell cycle</keyword>
<dbReference type="EC" id="6.3.2.9" evidence="7 8"/>
<dbReference type="SUPFAM" id="SSF53244">
    <property type="entry name" value="MurD-like peptide ligases, peptide-binding domain"/>
    <property type="match status" value="1"/>
</dbReference>
<dbReference type="SUPFAM" id="SSF53623">
    <property type="entry name" value="MurD-like peptide ligases, catalytic domain"/>
    <property type="match status" value="1"/>
</dbReference>
<dbReference type="GO" id="GO:0005524">
    <property type="term" value="F:ATP binding"/>
    <property type="evidence" value="ECO:0007669"/>
    <property type="project" value="UniProtKB-UniRule"/>
</dbReference>
<keyword evidence="3 7" id="KW-0963">Cytoplasm</keyword>
<keyword evidence="7 8" id="KW-0132">Cell division</keyword>
<protein>
    <recommendedName>
        <fullName evidence="7 8">UDP-N-acetylmuramoylalanine--D-glutamate ligase</fullName>
        <ecNumber evidence="7 8">6.3.2.9</ecNumber>
    </recommendedName>
    <alternativeName>
        <fullName evidence="7">D-glutamic acid-adding enzyme</fullName>
    </alternativeName>
    <alternativeName>
        <fullName evidence="7">UDP-N-acetylmuramoyl-L-alanyl-D-glutamate synthetase</fullName>
    </alternativeName>
</protein>
<dbReference type="Pfam" id="PF08245">
    <property type="entry name" value="Mur_ligase_M"/>
    <property type="match status" value="1"/>
</dbReference>
<dbReference type="PANTHER" id="PTHR43692">
    <property type="entry name" value="UDP-N-ACETYLMURAMOYLALANINE--D-GLUTAMATE LIGASE"/>
    <property type="match status" value="1"/>
</dbReference>